<accession>A0A378LXT7</accession>
<keyword evidence="3" id="KW-1185">Reference proteome</keyword>
<evidence type="ECO:0000256" key="1">
    <source>
        <dbReference type="SAM" id="Phobius"/>
    </source>
</evidence>
<dbReference type="EMBL" id="UGPB01000001">
    <property type="protein sequence ID" value="STY31428.1"/>
    <property type="molecule type" value="Genomic_DNA"/>
</dbReference>
<keyword evidence="1" id="KW-0812">Transmembrane</keyword>
<feature type="transmembrane region" description="Helical" evidence="1">
    <location>
        <begin position="98"/>
        <end position="120"/>
    </location>
</feature>
<name>A0A378LXT7_9GAMM</name>
<evidence type="ECO:0000313" key="3">
    <source>
        <dbReference type="Proteomes" id="UP000255297"/>
    </source>
</evidence>
<evidence type="ECO:0000313" key="2">
    <source>
        <dbReference type="EMBL" id="STY31428.1"/>
    </source>
</evidence>
<proteinExistence type="predicted"/>
<sequence length="140" mass="16337">MSKYRIKFKAINPQIVPSLAEVINELEQQEQLELEQTELENLEQFEHIEQLAQLSNNQNSIFYRLNPAQTHKSDYHALMTLLLSMLYFTLALCNEDYTGAMTGLLMAFTAFLFKIITCFIDDAIENNNRGYIYQSHYRNG</sequence>
<keyword evidence="1" id="KW-1133">Transmembrane helix</keyword>
<reference evidence="2 3" key="1">
    <citation type="submission" date="2018-06" db="EMBL/GenBank/DDBJ databases">
        <authorList>
            <consortium name="Pathogen Informatics"/>
            <person name="Doyle S."/>
        </authorList>
    </citation>
    <scope>NUCLEOTIDE SEQUENCE [LARGE SCALE GENOMIC DNA]</scope>
    <source>
        <strain evidence="2 3">NCTC11532</strain>
    </source>
</reference>
<dbReference type="AlphaFoldDB" id="A0A378LXT7"/>
<feature type="transmembrane region" description="Helical" evidence="1">
    <location>
        <begin position="75"/>
        <end position="92"/>
    </location>
</feature>
<dbReference type="Proteomes" id="UP000255297">
    <property type="component" value="Unassembled WGS sequence"/>
</dbReference>
<organism evidence="2 3">
    <name type="scientific">Legionella wadsworthii</name>
    <dbReference type="NCBI Taxonomy" id="28088"/>
    <lineage>
        <taxon>Bacteria</taxon>
        <taxon>Pseudomonadati</taxon>
        <taxon>Pseudomonadota</taxon>
        <taxon>Gammaproteobacteria</taxon>
        <taxon>Legionellales</taxon>
        <taxon>Legionellaceae</taxon>
        <taxon>Legionella</taxon>
    </lineage>
</organism>
<dbReference type="RefSeq" id="WP_031566428.1">
    <property type="nucleotide sequence ID" value="NZ_CAAAIS010000006.1"/>
</dbReference>
<keyword evidence="1" id="KW-0472">Membrane</keyword>
<protein>
    <submittedName>
        <fullName evidence="2">Uncharacterized protein</fullName>
    </submittedName>
</protein>
<gene>
    <name evidence="2" type="ORF">NCTC11532_02892</name>
</gene>